<comment type="caution">
    <text evidence="2">The sequence shown here is derived from an EMBL/GenBank/DDBJ whole genome shotgun (WGS) entry which is preliminary data.</text>
</comment>
<evidence type="ECO:0000313" key="3">
    <source>
        <dbReference type="Proteomes" id="UP000193986"/>
    </source>
</evidence>
<keyword evidence="3" id="KW-1185">Reference proteome</keyword>
<feature type="region of interest" description="Disordered" evidence="1">
    <location>
        <begin position="12"/>
        <end position="46"/>
    </location>
</feature>
<dbReference type="AlphaFoldDB" id="A0A1Y2AZ65"/>
<proteinExistence type="predicted"/>
<sequence>MALVPYKSVLHSTTVHPTPHSNKSLGPYSSSFPHSDAANPTAWQSPLPAATTNPLFHLPLQGFSRATKPSIDLPSSDPAPPASSYIVDHDIEELSFERASTPMGPNASFVAMGTDSGRKDLIRYVEKMSNRATIRGWKDERWTDIDDSIKAEEETNFARSRACFQEELDRIGGQKSWAREGLVALQDLEGHDRLDSWTRRRLQLTAINRHRLIAYHHQTPESMRTSVENMRKSDATSGTNWRQSKHAWEAFCSSCTQATCKRDQALGGKVATGSNSGQRNGA</sequence>
<organism evidence="2 3">
    <name type="scientific">Naematelia encephala</name>
    <dbReference type="NCBI Taxonomy" id="71784"/>
    <lineage>
        <taxon>Eukaryota</taxon>
        <taxon>Fungi</taxon>
        <taxon>Dikarya</taxon>
        <taxon>Basidiomycota</taxon>
        <taxon>Agaricomycotina</taxon>
        <taxon>Tremellomycetes</taxon>
        <taxon>Tremellales</taxon>
        <taxon>Naemateliaceae</taxon>
        <taxon>Naematelia</taxon>
    </lineage>
</organism>
<dbReference type="InParanoid" id="A0A1Y2AZ65"/>
<gene>
    <name evidence="2" type="ORF">BCR39DRAFT_536531</name>
</gene>
<dbReference type="Proteomes" id="UP000193986">
    <property type="component" value="Unassembled WGS sequence"/>
</dbReference>
<name>A0A1Y2AZ65_9TREE</name>
<feature type="compositionally biased region" description="Polar residues" evidence="1">
    <location>
        <begin position="12"/>
        <end position="33"/>
    </location>
</feature>
<dbReference type="EMBL" id="MCFC01000035">
    <property type="protein sequence ID" value="ORY27873.1"/>
    <property type="molecule type" value="Genomic_DNA"/>
</dbReference>
<feature type="non-terminal residue" evidence="2">
    <location>
        <position position="282"/>
    </location>
</feature>
<evidence type="ECO:0000313" key="2">
    <source>
        <dbReference type="EMBL" id="ORY27873.1"/>
    </source>
</evidence>
<accession>A0A1Y2AZ65</accession>
<protein>
    <submittedName>
        <fullName evidence="2">Uncharacterized protein</fullName>
    </submittedName>
</protein>
<reference evidence="2 3" key="1">
    <citation type="submission" date="2016-07" db="EMBL/GenBank/DDBJ databases">
        <title>Pervasive Adenine N6-methylation of Active Genes in Fungi.</title>
        <authorList>
            <consortium name="DOE Joint Genome Institute"/>
            <person name="Mondo S.J."/>
            <person name="Dannebaum R.O."/>
            <person name="Kuo R.C."/>
            <person name="Labutti K."/>
            <person name="Haridas S."/>
            <person name="Kuo A."/>
            <person name="Salamov A."/>
            <person name="Ahrendt S.R."/>
            <person name="Lipzen A."/>
            <person name="Sullivan W."/>
            <person name="Andreopoulos W.B."/>
            <person name="Clum A."/>
            <person name="Lindquist E."/>
            <person name="Daum C."/>
            <person name="Ramamoorthy G.K."/>
            <person name="Gryganskyi A."/>
            <person name="Culley D."/>
            <person name="Magnuson J.K."/>
            <person name="James T.Y."/>
            <person name="O'Malley M.A."/>
            <person name="Stajich J.E."/>
            <person name="Spatafora J.W."/>
            <person name="Visel A."/>
            <person name="Grigoriev I.V."/>
        </authorList>
    </citation>
    <scope>NUCLEOTIDE SEQUENCE [LARGE SCALE GENOMIC DNA]</scope>
    <source>
        <strain evidence="2 3">68-887.2</strain>
    </source>
</reference>
<evidence type="ECO:0000256" key="1">
    <source>
        <dbReference type="SAM" id="MobiDB-lite"/>
    </source>
</evidence>